<dbReference type="GO" id="GO:0005829">
    <property type="term" value="C:cytosol"/>
    <property type="evidence" value="ECO:0007669"/>
    <property type="project" value="TreeGrafter"/>
</dbReference>
<dbReference type="GO" id="GO:0000725">
    <property type="term" value="P:recombinational repair"/>
    <property type="evidence" value="ECO:0007669"/>
    <property type="project" value="TreeGrafter"/>
</dbReference>
<dbReference type="InterPro" id="IPR000212">
    <property type="entry name" value="DNA_helicase_UvrD/REP"/>
</dbReference>
<organism evidence="6">
    <name type="scientific">marine metagenome</name>
    <dbReference type="NCBI Taxonomy" id="408172"/>
    <lineage>
        <taxon>unclassified sequences</taxon>
        <taxon>metagenomes</taxon>
        <taxon>ecological metagenomes</taxon>
    </lineage>
</organism>
<dbReference type="Pfam" id="PF00580">
    <property type="entry name" value="UvrD-helicase"/>
    <property type="match status" value="1"/>
</dbReference>
<keyword evidence="4" id="KW-0067">ATP-binding</keyword>
<dbReference type="PANTHER" id="PTHR11070">
    <property type="entry name" value="UVRD / RECB / PCRA DNA HELICASE FAMILY MEMBER"/>
    <property type="match status" value="1"/>
</dbReference>
<keyword evidence="3" id="KW-0347">Helicase</keyword>
<keyword evidence="1" id="KW-0547">Nucleotide-binding</keyword>
<name>A0A382GKP6_9ZZZZ</name>
<feature type="non-terminal residue" evidence="6">
    <location>
        <position position="1"/>
    </location>
</feature>
<dbReference type="PANTHER" id="PTHR11070:SF67">
    <property type="entry name" value="DNA 3'-5' HELICASE"/>
    <property type="match status" value="1"/>
</dbReference>
<gene>
    <name evidence="6" type="ORF">METZ01_LOCUS228590</name>
</gene>
<feature type="domain" description="UvrD-like helicase ATP-binding" evidence="5">
    <location>
        <begin position="1"/>
        <end position="423"/>
    </location>
</feature>
<evidence type="ECO:0000256" key="4">
    <source>
        <dbReference type="ARBA" id="ARBA00022840"/>
    </source>
</evidence>
<dbReference type="GO" id="GO:0016787">
    <property type="term" value="F:hydrolase activity"/>
    <property type="evidence" value="ECO:0007669"/>
    <property type="project" value="UniProtKB-KW"/>
</dbReference>
<reference evidence="6" key="1">
    <citation type="submission" date="2018-05" db="EMBL/GenBank/DDBJ databases">
        <authorList>
            <person name="Lanie J.A."/>
            <person name="Ng W.-L."/>
            <person name="Kazmierczak K.M."/>
            <person name="Andrzejewski T.M."/>
            <person name="Davidsen T.M."/>
            <person name="Wayne K.J."/>
            <person name="Tettelin H."/>
            <person name="Glass J.I."/>
            <person name="Rusch D."/>
            <person name="Podicherti R."/>
            <person name="Tsui H.-C.T."/>
            <person name="Winkler M.E."/>
        </authorList>
    </citation>
    <scope>NUCLEOTIDE SEQUENCE</scope>
</reference>
<evidence type="ECO:0000256" key="3">
    <source>
        <dbReference type="ARBA" id="ARBA00022806"/>
    </source>
</evidence>
<feature type="non-terminal residue" evidence="6">
    <location>
        <position position="492"/>
    </location>
</feature>
<proteinExistence type="predicted"/>
<evidence type="ECO:0000259" key="5">
    <source>
        <dbReference type="PROSITE" id="PS51198"/>
    </source>
</evidence>
<dbReference type="InterPro" id="IPR014016">
    <property type="entry name" value="UvrD-like_ATP-bd"/>
</dbReference>
<dbReference type="InterPro" id="IPR027417">
    <property type="entry name" value="P-loop_NTPase"/>
</dbReference>
<dbReference type="GO" id="GO:0005524">
    <property type="term" value="F:ATP binding"/>
    <property type="evidence" value="ECO:0007669"/>
    <property type="project" value="UniProtKB-KW"/>
</dbReference>
<evidence type="ECO:0000256" key="1">
    <source>
        <dbReference type="ARBA" id="ARBA00022741"/>
    </source>
</evidence>
<dbReference type="PROSITE" id="PS51198">
    <property type="entry name" value="UVRD_HELICASE_ATP_BIND"/>
    <property type="match status" value="1"/>
</dbReference>
<dbReference type="AlphaFoldDB" id="A0A382GKP6"/>
<accession>A0A382GKP6</accession>
<protein>
    <recommendedName>
        <fullName evidence="5">UvrD-like helicase ATP-binding domain-containing protein</fullName>
    </recommendedName>
</protein>
<keyword evidence="2" id="KW-0378">Hydrolase</keyword>
<dbReference type="Gene3D" id="3.40.50.300">
    <property type="entry name" value="P-loop containing nucleotide triphosphate hydrolases"/>
    <property type="match status" value="2"/>
</dbReference>
<dbReference type="EMBL" id="UINC01056102">
    <property type="protein sequence ID" value="SVB75736.1"/>
    <property type="molecule type" value="Genomic_DNA"/>
</dbReference>
<dbReference type="SUPFAM" id="SSF52540">
    <property type="entry name" value="P-loop containing nucleoside triphosphate hydrolases"/>
    <property type="match status" value="1"/>
</dbReference>
<evidence type="ECO:0000313" key="6">
    <source>
        <dbReference type="EMBL" id="SVB75736.1"/>
    </source>
</evidence>
<sequence length="492" mass="56703">FTRKAAGEFFEGILTKLAKAAIDPAEAKGLAKDVGLPETKPSEFREALRKLVDTMGHLSLGTIDSFFHRVLGLFSFEFGLGGRFEMMGEFDKEQVRLTVLEQLLANRQVKKTDQDELIKSYQLATAGKDNRNFVGSFVEHLEDCHELLLRVPGSDRWGDPARIWPGGNPWVREKAELPDLVTDWRGHINEHPAFTNEVHRNWNALADYLEQWAPGKGLFKKTPKLVMKAVEGLADLERGKWEFENRKKTYSVTKDFSRKLGRVLRYCIAWELEKKLERTRGIHGLLMAYEERYDVQVRRAGRLMFGDLPLLLAPSDGRVLLGGKAPDRLDLEYRLDGEFDHWLLDEFQDTSTVQWRAVENLIDEVVQDPSGERTFFCVSDQKQSIYQWRGGDPRLFDRVKKKYDQGTGDEFKVDSLNKSWRSCPDVLKMVNQVFGNAEKLEPFDENKSAIKRWSKIWGEHKSAKNRVGEKGHSLYLQVDDKEDRWPVVAQLL</sequence>
<dbReference type="GO" id="GO:0003677">
    <property type="term" value="F:DNA binding"/>
    <property type="evidence" value="ECO:0007669"/>
    <property type="project" value="InterPro"/>
</dbReference>
<evidence type="ECO:0000256" key="2">
    <source>
        <dbReference type="ARBA" id="ARBA00022801"/>
    </source>
</evidence>
<dbReference type="GO" id="GO:0043138">
    <property type="term" value="F:3'-5' DNA helicase activity"/>
    <property type="evidence" value="ECO:0007669"/>
    <property type="project" value="TreeGrafter"/>
</dbReference>